<dbReference type="InterPro" id="IPR015341">
    <property type="entry name" value="Glyco_hydro_38_cen"/>
</dbReference>
<dbReference type="Gene3D" id="2.70.98.30">
    <property type="entry name" value="Golgi alpha-mannosidase II, domain 4"/>
    <property type="match status" value="1"/>
</dbReference>
<dbReference type="InterPro" id="IPR011682">
    <property type="entry name" value="Glyco_hydro_38_C"/>
</dbReference>
<gene>
    <name evidence="11" type="ORF">CHS0354_040018</name>
</gene>
<dbReference type="GO" id="GO:0000139">
    <property type="term" value="C:Golgi membrane"/>
    <property type="evidence" value="ECO:0007669"/>
    <property type="project" value="TreeGrafter"/>
</dbReference>
<keyword evidence="4 8" id="KW-0862">Zinc</keyword>
<comment type="caution">
    <text evidence="11">The sequence shown here is derived from an EMBL/GenBank/DDBJ whole genome shotgun (WGS) entry which is preliminary data.</text>
</comment>
<evidence type="ECO:0000313" key="12">
    <source>
        <dbReference type="Proteomes" id="UP001195483"/>
    </source>
</evidence>
<feature type="transmembrane region" description="Helical" evidence="9">
    <location>
        <begin position="7"/>
        <end position="25"/>
    </location>
</feature>
<dbReference type="Pfam" id="PF07748">
    <property type="entry name" value="Glyco_hydro_38C"/>
    <property type="match status" value="1"/>
</dbReference>
<dbReference type="Gene3D" id="1.20.1270.50">
    <property type="entry name" value="Glycoside hydrolase family 38, central domain"/>
    <property type="match status" value="1"/>
</dbReference>
<dbReference type="GO" id="GO:0004572">
    <property type="term" value="F:mannosyl-oligosaccharide 1,3-1,6-alpha-mannosidase activity"/>
    <property type="evidence" value="ECO:0007669"/>
    <property type="project" value="UniProtKB-EC"/>
</dbReference>
<reference evidence="11" key="3">
    <citation type="submission" date="2023-05" db="EMBL/GenBank/DDBJ databases">
        <authorList>
            <person name="Smith C.H."/>
        </authorList>
    </citation>
    <scope>NUCLEOTIDE SEQUENCE</scope>
    <source>
        <strain evidence="11">CHS0354</strain>
        <tissue evidence="11">Mantle</tissue>
    </source>
</reference>
<evidence type="ECO:0000256" key="6">
    <source>
        <dbReference type="ARBA" id="ARBA00059516"/>
    </source>
</evidence>
<dbReference type="EC" id="3.2.1.-" evidence="8"/>
<dbReference type="GO" id="GO:0006013">
    <property type="term" value="P:mannose metabolic process"/>
    <property type="evidence" value="ECO:0007669"/>
    <property type="project" value="InterPro"/>
</dbReference>
<dbReference type="InterPro" id="IPR013780">
    <property type="entry name" value="Glyco_hydro_b"/>
</dbReference>
<dbReference type="GO" id="GO:0006491">
    <property type="term" value="P:N-glycan processing"/>
    <property type="evidence" value="ECO:0007669"/>
    <property type="project" value="TreeGrafter"/>
</dbReference>
<dbReference type="PANTHER" id="PTHR11607">
    <property type="entry name" value="ALPHA-MANNOSIDASE"/>
    <property type="match status" value="1"/>
</dbReference>
<reference evidence="11" key="1">
    <citation type="journal article" date="2021" name="Genome Biol. Evol.">
        <title>A High-Quality Reference Genome for a Parasitic Bivalve with Doubly Uniparental Inheritance (Bivalvia: Unionida).</title>
        <authorList>
            <person name="Smith C.H."/>
        </authorList>
    </citation>
    <scope>NUCLEOTIDE SEQUENCE</scope>
    <source>
        <strain evidence="11">CHS0354</strain>
    </source>
</reference>
<evidence type="ECO:0000313" key="11">
    <source>
        <dbReference type="EMBL" id="KAK3597648.1"/>
    </source>
</evidence>
<evidence type="ECO:0000256" key="5">
    <source>
        <dbReference type="ARBA" id="ARBA00023295"/>
    </source>
</evidence>
<comment type="cofactor">
    <cofactor evidence="8">
        <name>Zn(2+)</name>
        <dbReference type="ChEBI" id="CHEBI:29105"/>
    </cofactor>
    <text evidence="8">Binds 1 zinc ion per subunit.</text>
</comment>
<keyword evidence="9" id="KW-0812">Transmembrane</keyword>
<evidence type="ECO:0000256" key="2">
    <source>
        <dbReference type="ARBA" id="ARBA00022723"/>
    </source>
</evidence>
<keyword evidence="9" id="KW-1133">Transmembrane helix</keyword>
<dbReference type="SUPFAM" id="SSF74650">
    <property type="entry name" value="Galactose mutarotase-like"/>
    <property type="match status" value="1"/>
</dbReference>
<dbReference type="Pfam" id="PF09261">
    <property type="entry name" value="Alpha-mann_mid"/>
    <property type="match status" value="1"/>
</dbReference>
<feature type="domain" description="Glycoside hydrolase family 38 central" evidence="10">
    <location>
        <begin position="446"/>
        <end position="532"/>
    </location>
</feature>
<comment type="function">
    <text evidence="6">Catalyzes the first committed step in the biosynthesis of complex N-glycans. It controls conversion of high mannose to complex N-glycans; the final hydrolytic step in the N-glycan maturation pathway.</text>
</comment>
<dbReference type="SUPFAM" id="SSF88713">
    <property type="entry name" value="Glycoside hydrolase/deacetylase"/>
    <property type="match status" value="1"/>
</dbReference>
<organism evidence="11 12">
    <name type="scientific">Potamilus streckersoni</name>
    <dbReference type="NCBI Taxonomy" id="2493646"/>
    <lineage>
        <taxon>Eukaryota</taxon>
        <taxon>Metazoa</taxon>
        <taxon>Spiralia</taxon>
        <taxon>Lophotrochozoa</taxon>
        <taxon>Mollusca</taxon>
        <taxon>Bivalvia</taxon>
        <taxon>Autobranchia</taxon>
        <taxon>Heteroconchia</taxon>
        <taxon>Palaeoheterodonta</taxon>
        <taxon>Unionida</taxon>
        <taxon>Unionoidea</taxon>
        <taxon>Unionidae</taxon>
        <taxon>Ambleminae</taxon>
        <taxon>Lampsilini</taxon>
        <taxon>Potamilus</taxon>
    </lineage>
</organism>
<dbReference type="FunFam" id="1.20.1270.50:FF:000001">
    <property type="entry name" value="Alpha-mannosidase"/>
    <property type="match status" value="1"/>
</dbReference>
<dbReference type="GO" id="GO:0030246">
    <property type="term" value="F:carbohydrate binding"/>
    <property type="evidence" value="ECO:0007669"/>
    <property type="project" value="InterPro"/>
</dbReference>
<dbReference type="GO" id="GO:0046872">
    <property type="term" value="F:metal ion binding"/>
    <property type="evidence" value="ECO:0007669"/>
    <property type="project" value="UniProtKB-KW"/>
</dbReference>
<dbReference type="SUPFAM" id="SSF88688">
    <property type="entry name" value="Families 57/38 glycoside transferase middle domain"/>
    <property type="match status" value="1"/>
</dbReference>
<keyword evidence="9" id="KW-0472">Membrane</keyword>
<dbReference type="InterPro" id="IPR011330">
    <property type="entry name" value="Glyco_hydro/deAcase_b/a-brl"/>
</dbReference>
<evidence type="ECO:0000256" key="8">
    <source>
        <dbReference type="RuleBase" id="RU361199"/>
    </source>
</evidence>
<keyword evidence="5 8" id="KW-0326">Glycosidase</keyword>
<protein>
    <recommendedName>
        <fullName evidence="8">Alpha-mannosidase</fullName>
        <ecNumber evidence="8">3.2.1.-</ecNumber>
    </recommendedName>
</protein>
<evidence type="ECO:0000259" key="10">
    <source>
        <dbReference type="SMART" id="SM00872"/>
    </source>
</evidence>
<proteinExistence type="inferred from homology"/>
<dbReference type="InterPro" id="IPR011013">
    <property type="entry name" value="Gal_mutarotase_sf_dom"/>
</dbReference>
<dbReference type="AlphaFoldDB" id="A0AAE0STH7"/>
<comment type="catalytic activity">
    <reaction evidence="7">
        <text>N(4)-{beta-D-GlcNAc-(1-&gt;2)-alpha-D-Man-(1-&gt;3)-[alpha-D-Man-(1-&gt;3)-[alpha-D-Man-(1-&gt;6)]-alpha-D-Man-(1-&gt;6)]-beta-D-Man-(1-&gt;4)-beta-D-GlcNAc-(1-&gt;4)-beta-D-GlcNAc}-L-asparaginyl-[protein] + 2 H2O = 2 alpha-D-mannopyranose + an N(4)-{beta-D-GlcNAc-(1-&gt;2)-alpha-D-Man-(1-&gt;3)-[alpha-D-Man-(1-&gt;6)]-beta-D-Man-(1-&gt;4)-beta-D-GlcNAc-(1-&gt;4)-beta-D-GlcNAc}-L-asparaginyl-[protein]</text>
        <dbReference type="Rhea" id="RHEA:56052"/>
        <dbReference type="Rhea" id="RHEA-COMP:14368"/>
        <dbReference type="Rhea" id="RHEA-COMP:14369"/>
        <dbReference type="ChEBI" id="CHEBI:15377"/>
        <dbReference type="ChEBI" id="CHEBI:28729"/>
        <dbReference type="ChEBI" id="CHEBI:60615"/>
        <dbReference type="ChEBI" id="CHEBI:60625"/>
        <dbReference type="EC" id="3.2.1.114"/>
    </reaction>
</comment>
<sequence length="1079" mass="125883">MKFPQRLVIVSAASCMLLVYIVILYSQALMQLWNSDQDVRIKRSLDQALNGRLGQTSALELDKCPHFRFMSPNTTISTFDLPAKTNYKIYTNMQYLIPHQPLESAYYPDIEPLTVIVLPHSHVDPGWLRTIDDYYVYQVKNILNNMVKKLNAYRNMTFVWAETVFLSMWWNELDDDVKVQVRHIIARGQLEIALGGWVMPDEATTTYTSVIDQLVEGHQWLWENVQVRPKNSWSIDPFGHSGTMPYLWKLSGQDKMVIQRVHQAIKGTLAGTKSLEFYWQQYWDRSGKDSILCHIMPYMLYGLHHTCGPDKFVCSMYDYRKVPIENTRVASKQVTEENVAEQAKYLYEQYRSKAGLYRYNTILVPLGDDFRYDFEIEWDQQYHNYNALMQYMNAQKEWKINVKFGTLEDYFSQIRIEETRKRKWGNEYKFPILSGDFFPYSDQNHAYWTGYYSTRPFDKRFSREVESILRSADLLHVMAYFYFKQWNKAYSSYHENTASLQQAHRNLALFLHHDAITGTAKPYVVQDYEFKLLQAYNFSQDVMGCALQALLSKGKFQSPRLFNPETIRSTFKDPSMRRTVSVVKLGTKVVFFNPLPYDRAEFVQLIVDTTQFEIRNSKNEVIPYQVNPIWVASTVVHKEAFEIVFHVHIPPLGVETYTLYPKDDSKKHWARISMYNTLELEVDRELKFEQDRPRHGGSHVGRVEIENQYLIATFETIHGMLQDIRDKRTGNTTNIHFDFLHYVSQGSGAYLFFPKGSASPFIQSIPVIRVITGPFVSEIQVLFPNLYHSIKLFNHPGLQGEVLHIQNALDMHVLNMKDREVIMRMSTDVKNKNFTFFTDQNGFQLIGRKTVRENRIETNYYPMTSMVVLEDQYKRLTLHSGQPHGTSSLEQGWVEVMLDRQLLYDDERGLGEGIWDNKLTMSKFILQIEYRDMPPAEEMKFTYPTLFSHLVSEHLQQPIQKVFTPINSDALAQSFLPSGQSLPCDVTILSLRNLINSDLVYNSTSFIVHRKNYICGFTSPPLPCSSNNTGTFLIRELLKDVKFSDLRETTLTHINTLRTIADDKLQLSPMEIKSYLLSL</sequence>
<accession>A0AAE0STH7</accession>
<reference evidence="11" key="2">
    <citation type="journal article" date="2021" name="Genome Biol. Evol.">
        <title>Developing a high-quality reference genome for a parasitic bivalve with doubly uniparental inheritance (Bivalvia: Unionida).</title>
        <authorList>
            <person name="Smith C.H."/>
        </authorList>
    </citation>
    <scope>NUCLEOTIDE SEQUENCE</scope>
    <source>
        <strain evidence="11">CHS0354</strain>
        <tissue evidence="11">Mantle</tissue>
    </source>
</reference>
<evidence type="ECO:0000256" key="3">
    <source>
        <dbReference type="ARBA" id="ARBA00022801"/>
    </source>
</evidence>
<dbReference type="InterPro" id="IPR028995">
    <property type="entry name" value="Glyco_hydro_57/38_cen_sf"/>
</dbReference>
<evidence type="ECO:0000256" key="4">
    <source>
        <dbReference type="ARBA" id="ARBA00022833"/>
    </source>
</evidence>
<dbReference type="Gene3D" id="2.60.40.1180">
    <property type="entry name" value="Golgi alpha-mannosidase II"/>
    <property type="match status" value="1"/>
</dbReference>
<name>A0AAE0STH7_9BIVA</name>
<evidence type="ECO:0000256" key="7">
    <source>
        <dbReference type="ARBA" id="ARBA00093232"/>
    </source>
</evidence>
<dbReference type="InterPro" id="IPR027291">
    <property type="entry name" value="Glyco_hydro_38_N_sf"/>
</dbReference>
<keyword evidence="3 8" id="KW-0378">Hydrolase</keyword>
<keyword evidence="2 8" id="KW-0479">Metal-binding</keyword>
<dbReference type="Pfam" id="PF01074">
    <property type="entry name" value="Glyco_hydro_38N"/>
    <property type="match status" value="1"/>
</dbReference>
<evidence type="ECO:0000256" key="1">
    <source>
        <dbReference type="ARBA" id="ARBA00009792"/>
    </source>
</evidence>
<evidence type="ECO:0000256" key="9">
    <source>
        <dbReference type="SAM" id="Phobius"/>
    </source>
</evidence>
<comment type="similarity">
    <text evidence="1 8">Belongs to the glycosyl hydrolase 38 family.</text>
</comment>
<dbReference type="SMART" id="SM00872">
    <property type="entry name" value="Alpha-mann_mid"/>
    <property type="match status" value="1"/>
</dbReference>
<dbReference type="InterPro" id="IPR050843">
    <property type="entry name" value="Glycosyl_Hydrlase_38"/>
</dbReference>
<dbReference type="Proteomes" id="UP001195483">
    <property type="component" value="Unassembled WGS sequence"/>
</dbReference>
<dbReference type="PANTHER" id="PTHR11607:SF70">
    <property type="entry name" value="ALPHA-MANNOSIDASE"/>
    <property type="match status" value="1"/>
</dbReference>
<dbReference type="InterPro" id="IPR037094">
    <property type="entry name" value="Glyco_hydro_38_cen_sf"/>
</dbReference>
<dbReference type="InterPro" id="IPR000602">
    <property type="entry name" value="Glyco_hydro_38_N"/>
</dbReference>
<dbReference type="EMBL" id="JAEAOA010002328">
    <property type="protein sequence ID" value="KAK3597648.1"/>
    <property type="molecule type" value="Genomic_DNA"/>
</dbReference>
<dbReference type="Gene3D" id="3.20.110.10">
    <property type="entry name" value="Glycoside hydrolase 38, N terminal domain"/>
    <property type="match status" value="1"/>
</dbReference>
<dbReference type="FunFam" id="3.20.110.10:FF:000010">
    <property type="entry name" value="Alpha-mannosidase"/>
    <property type="match status" value="1"/>
</dbReference>
<keyword evidence="12" id="KW-1185">Reference proteome</keyword>